<gene>
    <name evidence="3" type="ORF">DFH08DRAFT_964698</name>
</gene>
<keyword evidence="1" id="KW-1133">Transmembrane helix</keyword>
<dbReference type="PANTHER" id="PTHR40465">
    <property type="entry name" value="CHROMOSOME 1, WHOLE GENOME SHOTGUN SEQUENCE"/>
    <property type="match status" value="1"/>
</dbReference>
<evidence type="ECO:0000256" key="1">
    <source>
        <dbReference type="SAM" id="Phobius"/>
    </source>
</evidence>
<name>A0AAD7EMW3_9AGAR</name>
<keyword evidence="1" id="KW-0472">Membrane</keyword>
<keyword evidence="4" id="KW-1185">Reference proteome</keyword>
<accession>A0AAD7EMW3</accession>
<dbReference type="InterPro" id="IPR045339">
    <property type="entry name" value="DUF6534"/>
</dbReference>
<evidence type="ECO:0000313" key="3">
    <source>
        <dbReference type="EMBL" id="KAJ7336735.1"/>
    </source>
</evidence>
<keyword evidence="1" id="KW-0812">Transmembrane</keyword>
<feature type="transmembrane region" description="Helical" evidence="1">
    <location>
        <begin position="93"/>
        <end position="114"/>
    </location>
</feature>
<reference evidence="3" key="1">
    <citation type="submission" date="2023-03" db="EMBL/GenBank/DDBJ databases">
        <title>Massive genome expansion in bonnet fungi (Mycena s.s.) driven by repeated elements and novel gene families across ecological guilds.</title>
        <authorList>
            <consortium name="Lawrence Berkeley National Laboratory"/>
            <person name="Harder C.B."/>
            <person name="Miyauchi S."/>
            <person name="Viragh M."/>
            <person name="Kuo A."/>
            <person name="Thoen E."/>
            <person name="Andreopoulos B."/>
            <person name="Lu D."/>
            <person name="Skrede I."/>
            <person name="Drula E."/>
            <person name="Henrissat B."/>
            <person name="Morin E."/>
            <person name="Kohler A."/>
            <person name="Barry K."/>
            <person name="LaButti K."/>
            <person name="Morin E."/>
            <person name="Salamov A."/>
            <person name="Lipzen A."/>
            <person name="Mereny Z."/>
            <person name="Hegedus B."/>
            <person name="Baldrian P."/>
            <person name="Stursova M."/>
            <person name="Weitz H."/>
            <person name="Taylor A."/>
            <person name="Grigoriev I.V."/>
            <person name="Nagy L.G."/>
            <person name="Martin F."/>
            <person name="Kauserud H."/>
        </authorList>
    </citation>
    <scope>NUCLEOTIDE SEQUENCE</scope>
    <source>
        <strain evidence="3">CBHHK002</strain>
    </source>
</reference>
<protein>
    <recommendedName>
        <fullName evidence="2">DUF6534 domain-containing protein</fullName>
    </recommendedName>
</protein>
<dbReference type="PANTHER" id="PTHR40465:SF1">
    <property type="entry name" value="DUF6534 DOMAIN-CONTAINING PROTEIN"/>
    <property type="match status" value="1"/>
</dbReference>
<feature type="domain" description="DUF6534" evidence="2">
    <location>
        <begin position="105"/>
        <end position="183"/>
    </location>
</feature>
<feature type="transmembrane region" description="Helical" evidence="1">
    <location>
        <begin position="135"/>
        <end position="155"/>
    </location>
</feature>
<feature type="transmembrane region" description="Helical" evidence="1">
    <location>
        <begin position="56"/>
        <end position="81"/>
    </location>
</feature>
<comment type="caution">
    <text evidence="3">The sequence shown here is derived from an EMBL/GenBank/DDBJ whole genome shotgun (WGS) entry which is preliminary data.</text>
</comment>
<evidence type="ECO:0000259" key="2">
    <source>
        <dbReference type="Pfam" id="PF20152"/>
    </source>
</evidence>
<dbReference type="Proteomes" id="UP001218218">
    <property type="component" value="Unassembled WGS sequence"/>
</dbReference>
<dbReference type="Pfam" id="PF20152">
    <property type="entry name" value="DUF6534"/>
    <property type="match status" value="1"/>
</dbReference>
<evidence type="ECO:0000313" key="4">
    <source>
        <dbReference type="Proteomes" id="UP001218218"/>
    </source>
</evidence>
<proteinExistence type="predicted"/>
<sequence>MTSSFPPGFEIVQLSGPELITYLAEWSLFSTLTVQLLSFIVQSFYALRLYLLCKSWIVPALIVIFSLAISACGFTTVAFVLEAGDVSLLGTKRISIIGGIWLSGSALIDILIATSMTYYASSSLSAPFSSLISNAAARSLTALVALATLILFFVFPNKSYYTTPANVMPFIYANTMLVVLNSRFQIVGGRSTPPTSLNFASWPVLSLGDTTTMSGATSTQTQTRTREVISNREMDSSMEMKVVQAHGGSEDLAVYAV</sequence>
<organism evidence="3 4">
    <name type="scientific">Mycena albidolilacea</name>
    <dbReference type="NCBI Taxonomy" id="1033008"/>
    <lineage>
        <taxon>Eukaryota</taxon>
        <taxon>Fungi</taxon>
        <taxon>Dikarya</taxon>
        <taxon>Basidiomycota</taxon>
        <taxon>Agaricomycotina</taxon>
        <taxon>Agaricomycetes</taxon>
        <taxon>Agaricomycetidae</taxon>
        <taxon>Agaricales</taxon>
        <taxon>Marasmiineae</taxon>
        <taxon>Mycenaceae</taxon>
        <taxon>Mycena</taxon>
    </lineage>
</organism>
<dbReference type="EMBL" id="JARIHO010000030">
    <property type="protein sequence ID" value="KAJ7336735.1"/>
    <property type="molecule type" value="Genomic_DNA"/>
</dbReference>
<dbReference type="AlphaFoldDB" id="A0AAD7EMW3"/>